<dbReference type="EMBL" id="JALJOU010000060">
    <property type="protein sequence ID" value="KAK9827276.1"/>
    <property type="molecule type" value="Genomic_DNA"/>
</dbReference>
<organism evidence="1 2">
    <name type="scientific">Elliptochloris bilobata</name>
    <dbReference type="NCBI Taxonomy" id="381761"/>
    <lineage>
        <taxon>Eukaryota</taxon>
        <taxon>Viridiplantae</taxon>
        <taxon>Chlorophyta</taxon>
        <taxon>core chlorophytes</taxon>
        <taxon>Trebouxiophyceae</taxon>
        <taxon>Trebouxiophyceae incertae sedis</taxon>
        <taxon>Elliptochloris clade</taxon>
        <taxon>Elliptochloris</taxon>
    </lineage>
</organism>
<protein>
    <submittedName>
        <fullName evidence="1">Uncharacterized protein</fullName>
    </submittedName>
</protein>
<dbReference type="AlphaFoldDB" id="A0AAW1R0Q5"/>
<evidence type="ECO:0000313" key="2">
    <source>
        <dbReference type="Proteomes" id="UP001445335"/>
    </source>
</evidence>
<name>A0AAW1R0Q5_9CHLO</name>
<dbReference type="Proteomes" id="UP001445335">
    <property type="component" value="Unassembled WGS sequence"/>
</dbReference>
<reference evidence="1 2" key="1">
    <citation type="journal article" date="2024" name="Nat. Commun.">
        <title>Phylogenomics reveals the evolutionary origins of lichenization in chlorophyte algae.</title>
        <authorList>
            <person name="Puginier C."/>
            <person name="Libourel C."/>
            <person name="Otte J."/>
            <person name="Skaloud P."/>
            <person name="Haon M."/>
            <person name="Grisel S."/>
            <person name="Petersen M."/>
            <person name="Berrin J.G."/>
            <person name="Delaux P.M."/>
            <person name="Dal Grande F."/>
            <person name="Keller J."/>
        </authorList>
    </citation>
    <scope>NUCLEOTIDE SEQUENCE [LARGE SCALE GENOMIC DNA]</scope>
    <source>
        <strain evidence="1 2">SAG 245.80</strain>
    </source>
</reference>
<gene>
    <name evidence="1" type="ORF">WJX81_006940</name>
</gene>
<proteinExistence type="predicted"/>
<sequence length="231" mass="26034">MRDDLLPPNFEPFLPGVLVYGKGNATYKEAFWGSQGMLYSAGYIKEVEEWFFHHTVGTVGHRGAEDKNVDYTIRDFMQGRPEGLFLVLEESLVEHVAGVSSINSTFWAGGRFVDARFMRYVRLRRDGPVVDSDQKKHEFFAAAVDPTSKSIPRRFATVVLSAPRNDSGASLRSTLAGLYGPGVQDVHLVWSVYNETGRPPPVVRALLRNFTAAGMKILTHVVWLWKTEERR</sequence>
<comment type="caution">
    <text evidence="1">The sequence shown here is derived from an EMBL/GenBank/DDBJ whole genome shotgun (WGS) entry which is preliminary data.</text>
</comment>
<keyword evidence="2" id="KW-1185">Reference proteome</keyword>
<accession>A0AAW1R0Q5</accession>
<evidence type="ECO:0000313" key="1">
    <source>
        <dbReference type="EMBL" id="KAK9827276.1"/>
    </source>
</evidence>